<gene>
    <name evidence="1" type="ORF">AVDCRST_MAG68-5252</name>
</gene>
<name>A0A6J4MTV6_9BACT</name>
<dbReference type="AlphaFoldDB" id="A0A6J4MTV6"/>
<reference evidence="1" key="1">
    <citation type="submission" date="2020-02" db="EMBL/GenBank/DDBJ databases">
        <authorList>
            <person name="Meier V. D."/>
        </authorList>
    </citation>
    <scope>NUCLEOTIDE SEQUENCE</scope>
    <source>
        <strain evidence="1">AVDCRST_MAG68</strain>
    </source>
</reference>
<proteinExistence type="predicted"/>
<organism evidence="1">
    <name type="scientific">uncultured Gemmatimonadota bacterium</name>
    <dbReference type="NCBI Taxonomy" id="203437"/>
    <lineage>
        <taxon>Bacteria</taxon>
        <taxon>Pseudomonadati</taxon>
        <taxon>Gemmatimonadota</taxon>
        <taxon>environmental samples</taxon>
    </lineage>
</organism>
<dbReference type="EMBL" id="CADCTW010000232">
    <property type="protein sequence ID" value="CAA9368569.1"/>
    <property type="molecule type" value="Genomic_DNA"/>
</dbReference>
<sequence length="115" mass="12183">MCIDITRNPSVTPKSLSLPGRVEVCFEMNSATNTIVEIIYRAGSGIRILSNGVPVKSVSRTLTFSGTQEVCEFLHLVSADGNGEGVHEIEIEIREPGCPTIRLGGVVVVTANAGV</sequence>
<accession>A0A6J4MTV6</accession>
<protein>
    <submittedName>
        <fullName evidence="1">Uncharacterized protein</fullName>
    </submittedName>
</protein>
<evidence type="ECO:0000313" key="1">
    <source>
        <dbReference type="EMBL" id="CAA9368569.1"/>
    </source>
</evidence>